<dbReference type="Gene3D" id="2.60.120.560">
    <property type="entry name" value="Exo-inulinase, domain 1"/>
    <property type="match status" value="1"/>
</dbReference>
<dbReference type="Pfam" id="PF00251">
    <property type="entry name" value="Glyco_hydro_32N"/>
    <property type="match status" value="1"/>
</dbReference>
<dbReference type="InterPro" id="IPR006232">
    <property type="entry name" value="Suc6P_hydrolase"/>
</dbReference>
<evidence type="ECO:0000313" key="12">
    <source>
        <dbReference type="EMBL" id="AXY25722.1"/>
    </source>
</evidence>
<dbReference type="GO" id="GO:0004564">
    <property type="term" value="F:beta-fructofuranosidase activity"/>
    <property type="evidence" value="ECO:0007669"/>
    <property type="project" value="UniProtKB-EC"/>
</dbReference>
<evidence type="ECO:0000256" key="2">
    <source>
        <dbReference type="ARBA" id="ARBA00009902"/>
    </source>
</evidence>
<feature type="domain" description="Glycosyl hydrolase family 32 N-terminal" evidence="10">
    <location>
        <begin position="37"/>
        <end position="339"/>
    </location>
</feature>
<dbReference type="InterPro" id="IPR013148">
    <property type="entry name" value="Glyco_hydro_32_N"/>
</dbReference>
<keyword evidence="5 8" id="KW-0378">Hydrolase</keyword>
<comment type="similarity">
    <text evidence="2 8">Belongs to the glycosyl hydrolase 32 family.</text>
</comment>
<dbReference type="InterPro" id="IPR051214">
    <property type="entry name" value="GH32_Enzymes"/>
</dbReference>
<dbReference type="GO" id="GO:0005737">
    <property type="term" value="C:cytoplasm"/>
    <property type="evidence" value="ECO:0007669"/>
    <property type="project" value="UniProtKB-SubCell"/>
</dbReference>
<dbReference type="OrthoDB" id="9759709at2"/>
<protein>
    <recommendedName>
        <fullName evidence="4 8">Sucrose-6-phosphate hydrolase</fullName>
        <ecNumber evidence="3 8">3.2.1.26</ecNumber>
    </recommendedName>
    <alternativeName>
        <fullName evidence="7 9">Invertase</fullName>
    </alternativeName>
</protein>
<dbReference type="InterPro" id="IPR013189">
    <property type="entry name" value="Glyco_hydro_32_C"/>
</dbReference>
<accession>A0A347WKW5</accession>
<dbReference type="SMART" id="SM00640">
    <property type="entry name" value="Glyco_32"/>
    <property type="match status" value="1"/>
</dbReference>
<keyword evidence="6 8" id="KW-0326">Glycosidase</keyword>
<evidence type="ECO:0000313" key="13">
    <source>
        <dbReference type="Proteomes" id="UP000263232"/>
    </source>
</evidence>
<evidence type="ECO:0000256" key="4">
    <source>
        <dbReference type="ARBA" id="ARBA00019623"/>
    </source>
</evidence>
<keyword evidence="9" id="KW-0963">Cytoplasm</keyword>
<dbReference type="Gene3D" id="2.115.10.20">
    <property type="entry name" value="Glycosyl hydrolase domain, family 43"/>
    <property type="match status" value="1"/>
</dbReference>
<evidence type="ECO:0000256" key="8">
    <source>
        <dbReference type="RuleBase" id="RU362110"/>
    </source>
</evidence>
<dbReference type="EC" id="3.2.1.26" evidence="3 8"/>
<feature type="domain" description="Glycosyl hydrolase family 32 C-terminal" evidence="11">
    <location>
        <begin position="342"/>
        <end position="486"/>
    </location>
</feature>
<name>A0A347WKW5_9LACT</name>
<dbReference type="SUPFAM" id="SSF75005">
    <property type="entry name" value="Arabinanase/levansucrase/invertase"/>
    <property type="match status" value="1"/>
</dbReference>
<keyword evidence="13" id="KW-1185">Reference proteome</keyword>
<evidence type="ECO:0000259" key="11">
    <source>
        <dbReference type="Pfam" id="PF08244"/>
    </source>
</evidence>
<comment type="function">
    <text evidence="9">Enables the bacterium to metabolize sucrose as a sole carbon source.</text>
</comment>
<dbReference type="RefSeq" id="WP_118990623.1">
    <property type="nucleotide sequence ID" value="NZ_CP023434.1"/>
</dbReference>
<dbReference type="CDD" id="cd18623">
    <property type="entry name" value="GH32_ScrB-like"/>
    <property type="match status" value="1"/>
</dbReference>
<reference evidence="12 13" key="1">
    <citation type="submission" date="2017-09" db="EMBL/GenBank/DDBJ databases">
        <title>Complete genome sequence of Oxytococcus suis strain ZY16052.</title>
        <authorList>
            <person name="Li F."/>
        </authorList>
    </citation>
    <scope>NUCLEOTIDE SEQUENCE [LARGE SCALE GENOMIC DNA]</scope>
    <source>
        <strain evidence="12 13">ZY16052</strain>
    </source>
</reference>
<dbReference type="Proteomes" id="UP000263232">
    <property type="component" value="Chromosome"/>
</dbReference>
<dbReference type="InterPro" id="IPR013320">
    <property type="entry name" value="ConA-like_dom_sf"/>
</dbReference>
<keyword evidence="9" id="KW-0119">Carbohydrate metabolism</keyword>
<dbReference type="InterPro" id="IPR023296">
    <property type="entry name" value="Glyco_hydro_beta-prop_sf"/>
</dbReference>
<dbReference type="PANTHER" id="PTHR43101:SF1">
    <property type="entry name" value="BETA-FRUCTOSIDASE"/>
    <property type="match status" value="1"/>
</dbReference>
<evidence type="ECO:0000256" key="5">
    <source>
        <dbReference type="ARBA" id="ARBA00022801"/>
    </source>
</evidence>
<dbReference type="KEGG" id="abae:CL176_06755"/>
<dbReference type="InterPro" id="IPR018053">
    <property type="entry name" value="Glyco_hydro_32_AS"/>
</dbReference>
<evidence type="ECO:0000256" key="7">
    <source>
        <dbReference type="ARBA" id="ARBA00033367"/>
    </source>
</evidence>
<dbReference type="InterPro" id="IPR001362">
    <property type="entry name" value="Glyco_hydro_32"/>
</dbReference>
<evidence type="ECO:0000256" key="3">
    <source>
        <dbReference type="ARBA" id="ARBA00012758"/>
    </source>
</evidence>
<dbReference type="GO" id="GO:0005985">
    <property type="term" value="P:sucrose metabolic process"/>
    <property type="evidence" value="ECO:0007669"/>
    <property type="project" value="UniProtKB-UniPathway"/>
</dbReference>
<organism evidence="12 13">
    <name type="scientific">Suicoccus acidiformans</name>
    <dbReference type="NCBI Taxonomy" id="2036206"/>
    <lineage>
        <taxon>Bacteria</taxon>
        <taxon>Bacillati</taxon>
        <taxon>Bacillota</taxon>
        <taxon>Bacilli</taxon>
        <taxon>Lactobacillales</taxon>
        <taxon>Aerococcaceae</taxon>
        <taxon>Suicoccus</taxon>
    </lineage>
</organism>
<comment type="catalytic activity">
    <reaction evidence="8">
        <text>Hydrolysis of terminal non-reducing beta-D-fructofuranoside residues in beta-D-fructofuranosides.</text>
        <dbReference type="EC" id="3.2.1.26"/>
    </reaction>
</comment>
<dbReference type="UniPathway" id="UPA00238"/>
<evidence type="ECO:0000256" key="9">
    <source>
        <dbReference type="RuleBase" id="RU365015"/>
    </source>
</evidence>
<evidence type="ECO:0000256" key="6">
    <source>
        <dbReference type="ARBA" id="ARBA00023295"/>
    </source>
</evidence>
<evidence type="ECO:0000259" key="10">
    <source>
        <dbReference type="Pfam" id="PF00251"/>
    </source>
</evidence>
<dbReference type="PANTHER" id="PTHR43101">
    <property type="entry name" value="BETA-FRUCTOSIDASE"/>
    <property type="match status" value="1"/>
</dbReference>
<proteinExistence type="inferred from homology"/>
<dbReference type="EMBL" id="CP023434">
    <property type="protein sequence ID" value="AXY25722.1"/>
    <property type="molecule type" value="Genomic_DNA"/>
</dbReference>
<dbReference type="NCBIfam" id="TIGR01322">
    <property type="entry name" value="scrB_fam"/>
    <property type="match status" value="1"/>
</dbReference>
<gene>
    <name evidence="12" type="ORF">CL176_06755</name>
</gene>
<dbReference type="Pfam" id="PF08244">
    <property type="entry name" value="Glyco_hydro_32C"/>
    <property type="match status" value="1"/>
</dbReference>
<sequence length="488" mass="56979">MEWTRGQRYRRLEEADQAEYQDLLNTVSASQYRQTFHIQPISGLLNDPNGFSYFDGEYHLFYQWYPLGPVHGVKYWYHVQSKDLVHWENVGIGMRPDTKYDSHGVFSGTGLPLEDKLLLFYTGNTRTEDWMRIPYQCLAIMDKDGNIEKHSDPLIIDSEEGYTDNYRDPKVFKSGDKYICLIGAETEKHQGRVVYYESEDLKKWKFRGEIQTIKSENEGYMWECPDYFELEGQGVLVISPQGMEVEGDQFNNIFQSGYLIGEPIDFKEGTFKHQAFKEFDRGFEFYAPQTIQTPDGRRILIAWFGLPGVLAGTEEDGWAHCLTIPRELELRDNKLYQNPVQELEALRKHTLVEVAKLNKTSTSMTLPRCYEAKVNFTEIDANKVGIKFRKSAKEEVLFYYNLAERKLVLDRSKTHKVINKEYGDKRKCNFSGNELRLHLFLDESSVEIFVNDGQEVFSSRIYNKPGSNDFEIFVENGHAFIEYSLWEL</sequence>
<comment type="pathway">
    <text evidence="1 9">Glycan biosynthesis; sucrose metabolism.</text>
</comment>
<dbReference type="PROSITE" id="PS00609">
    <property type="entry name" value="GLYCOSYL_HYDROL_F32"/>
    <property type="match status" value="1"/>
</dbReference>
<evidence type="ECO:0000256" key="1">
    <source>
        <dbReference type="ARBA" id="ARBA00004914"/>
    </source>
</evidence>
<dbReference type="AlphaFoldDB" id="A0A347WKW5"/>
<comment type="subcellular location">
    <subcellularLocation>
        <location evidence="9">Cytoplasm</location>
    </subcellularLocation>
</comment>
<dbReference type="SUPFAM" id="SSF49899">
    <property type="entry name" value="Concanavalin A-like lectins/glucanases"/>
    <property type="match status" value="1"/>
</dbReference>